<dbReference type="OrthoDB" id="2881271at2759"/>
<evidence type="ECO:0000313" key="2">
    <source>
        <dbReference type="Proteomes" id="UP000054018"/>
    </source>
</evidence>
<accession>A0A0C9YLS3</accession>
<reference evidence="2" key="2">
    <citation type="submission" date="2015-01" db="EMBL/GenBank/DDBJ databases">
        <title>Evolutionary Origins and Diversification of the Mycorrhizal Mutualists.</title>
        <authorList>
            <consortium name="DOE Joint Genome Institute"/>
            <consortium name="Mycorrhizal Genomics Consortium"/>
            <person name="Kohler A."/>
            <person name="Kuo A."/>
            <person name="Nagy L.G."/>
            <person name="Floudas D."/>
            <person name="Copeland A."/>
            <person name="Barry K.W."/>
            <person name="Cichocki N."/>
            <person name="Veneault-Fourrey C."/>
            <person name="LaButti K."/>
            <person name="Lindquist E.A."/>
            <person name="Lipzen A."/>
            <person name="Lundell T."/>
            <person name="Morin E."/>
            <person name="Murat C."/>
            <person name="Riley R."/>
            <person name="Ohm R."/>
            <person name="Sun H."/>
            <person name="Tunlid A."/>
            <person name="Henrissat B."/>
            <person name="Grigoriev I.V."/>
            <person name="Hibbett D.S."/>
            <person name="Martin F."/>
        </authorList>
    </citation>
    <scope>NUCLEOTIDE SEQUENCE [LARGE SCALE GENOMIC DNA]</scope>
    <source>
        <strain evidence="2">441</strain>
    </source>
</reference>
<sequence length="207" mass="23646">MASTHESSSCSGRELSIFPDDKSDVGVLMRHGRTGTWPFVSAALVENPGHMHVFLDDIESFVHVLGWTVLYCLSSPMGVYQRSHKVLLLLYDDSFKNETGWEEAGSIKQNKFLLGEYPLKKFKLTEHSPILELIRNLASPFYARYSNPLTEQNRKKFESIVAFFLEKQFDMKLLHTLPVLQYNLGIERLSSSEWFLNTIQDALEAPG</sequence>
<reference evidence="1 2" key="1">
    <citation type="submission" date="2014-04" db="EMBL/GenBank/DDBJ databases">
        <authorList>
            <consortium name="DOE Joint Genome Institute"/>
            <person name="Kuo A."/>
            <person name="Kohler A."/>
            <person name="Costa M.D."/>
            <person name="Nagy L.G."/>
            <person name="Floudas D."/>
            <person name="Copeland A."/>
            <person name="Barry K.W."/>
            <person name="Cichocki N."/>
            <person name="Veneault-Fourrey C."/>
            <person name="LaButti K."/>
            <person name="Lindquist E.A."/>
            <person name="Lipzen A."/>
            <person name="Lundell T."/>
            <person name="Morin E."/>
            <person name="Murat C."/>
            <person name="Sun H."/>
            <person name="Tunlid A."/>
            <person name="Henrissat B."/>
            <person name="Grigoriev I.V."/>
            <person name="Hibbett D.S."/>
            <person name="Martin F."/>
            <person name="Nordberg H.P."/>
            <person name="Cantor M.N."/>
            <person name="Hua S.X."/>
        </authorList>
    </citation>
    <scope>NUCLEOTIDE SEQUENCE [LARGE SCALE GENOMIC DNA]</scope>
    <source>
        <strain evidence="1 2">441</strain>
    </source>
</reference>
<name>A0A0C9YLS3_9AGAM</name>
<dbReference type="EMBL" id="KN833921">
    <property type="protein sequence ID" value="KIK14829.1"/>
    <property type="molecule type" value="Genomic_DNA"/>
</dbReference>
<organism evidence="1 2">
    <name type="scientific">Pisolithus microcarpus 441</name>
    <dbReference type="NCBI Taxonomy" id="765257"/>
    <lineage>
        <taxon>Eukaryota</taxon>
        <taxon>Fungi</taxon>
        <taxon>Dikarya</taxon>
        <taxon>Basidiomycota</taxon>
        <taxon>Agaricomycotina</taxon>
        <taxon>Agaricomycetes</taxon>
        <taxon>Agaricomycetidae</taxon>
        <taxon>Boletales</taxon>
        <taxon>Sclerodermatineae</taxon>
        <taxon>Pisolithaceae</taxon>
        <taxon>Pisolithus</taxon>
    </lineage>
</organism>
<dbReference type="HOGENOM" id="CLU_1156797_0_0_1"/>
<protein>
    <submittedName>
        <fullName evidence="1">Uncharacterized protein</fullName>
    </submittedName>
</protein>
<keyword evidence="2" id="KW-1185">Reference proteome</keyword>
<dbReference type="Proteomes" id="UP000054018">
    <property type="component" value="Unassembled WGS sequence"/>
</dbReference>
<gene>
    <name evidence="1" type="ORF">PISMIDRAFT_343559</name>
</gene>
<proteinExistence type="predicted"/>
<dbReference type="AlphaFoldDB" id="A0A0C9YLS3"/>
<evidence type="ECO:0000313" key="1">
    <source>
        <dbReference type="EMBL" id="KIK14829.1"/>
    </source>
</evidence>